<dbReference type="SUPFAM" id="SSF51182">
    <property type="entry name" value="RmlC-like cupins"/>
    <property type="match status" value="1"/>
</dbReference>
<dbReference type="OrthoDB" id="9804602at2"/>
<dbReference type="Gene3D" id="2.60.120.480">
    <property type="entry name" value="Ureidoglycolate hydrolase"/>
    <property type="match status" value="1"/>
</dbReference>
<dbReference type="InterPro" id="IPR007247">
    <property type="entry name" value="Ureidogly_lyase"/>
</dbReference>
<dbReference type="Pfam" id="PF04115">
    <property type="entry name" value="Ureidogly_lyase"/>
    <property type="match status" value="1"/>
</dbReference>
<dbReference type="GO" id="GO:0006144">
    <property type="term" value="P:purine nucleobase metabolic process"/>
    <property type="evidence" value="ECO:0007669"/>
    <property type="project" value="UniProtKB-KW"/>
</dbReference>
<comment type="subunit">
    <text evidence="1">Homodimer.</text>
</comment>
<evidence type="ECO:0000256" key="1">
    <source>
        <dbReference type="ARBA" id="ARBA00011738"/>
    </source>
</evidence>
<dbReference type="GO" id="GO:0000256">
    <property type="term" value="P:allantoin catabolic process"/>
    <property type="evidence" value="ECO:0007669"/>
    <property type="project" value="InterPro"/>
</dbReference>
<dbReference type="InterPro" id="IPR024060">
    <property type="entry name" value="Ureidoglycolate_lyase_dom_sf"/>
</dbReference>
<keyword evidence="5" id="KW-0378">Hydrolase</keyword>
<evidence type="ECO:0000256" key="3">
    <source>
        <dbReference type="ARBA" id="ARBA00023239"/>
    </source>
</evidence>
<keyword evidence="3" id="KW-0456">Lyase</keyword>
<reference evidence="5 6" key="1">
    <citation type="journal article" date="2018" name="ACS Chem. Biol.">
        <title>Ketoreductase domain dysfunction expands chemodiversity: malyngamide biosynthesis in the cyanobacterium Okeania hirsuta.</title>
        <authorList>
            <person name="Moss N.A."/>
            <person name="Leao T."/>
            <person name="Rankin M."/>
            <person name="McCullough T.M."/>
            <person name="Qu P."/>
            <person name="Korobeynikov A."/>
            <person name="Smith J.L."/>
            <person name="Gerwick L."/>
            <person name="Gerwick W.H."/>
        </authorList>
    </citation>
    <scope>NUCLEOTIDE SEQUENCE [LARGE SCALE GENOMIC DNA]</scope>
    <source>
        <strain evidence="5 6">PAB10Feb10-1</strain>
    </source>
</reference>
<evidence type="ECO:0000256" key="4">
    <source>
        <dbReference type="ARBA" id="ARBA00047684"/>
    </source>
</evidence>
<dbReference type="Proteomes" id="UP000269154">
    <property type="component" value="Unassembled WGS sequence"/>
</dbReference>
<dbReference type="InterPro" id="IPR011051">
    <property type="entry name" value="RmlC_Cupin_sf"/>
</dbReference>
<dbReference type="AlphaFoldDB" id="A0A3N6PM81"/>
<evidence type="ECO:0000313" key="5">
    <source>
        <dbReference type="EMBL" id="RQH30484.1"/>
    </source>
</evidence>
<proteinExistence type="predicted"/>
<comment type="caution">
    <text evidence="5">The sequence shown here is derived from an EMBL/GenBank/DDBJ whole genome shotgun (WGS) entry which is preliminary data.</text>
</comment>
<dbReference type="GO" id="GO:0004848">
    <property type="term" value="F:ureidoglycolate hydrolase activity"/>
    <property type="evidence" value="ECO:0007669"/>
    <property type="project" value="InterPro"/>
</dbReference>
<dbReference type="PANTHER" id="PTHR35721">
    <property type="entry name" value="UREIDOGLYCOLATE HYDROLASE"/>
    <property type="match status" value="1"/>
</dbReference>
<sequence length="163" mass="18807">MSKSIVVKQLFAQEITPENFRPFGQVIWATGDDKQYNQDDAQLNLENGTPRFYIMRLFGKDRKFTKITRHIKCTQCLGSLEAKEWLMAVAPPCVENAPKLEDVVAFKIPGNCFIKLEVGTWHAGPYSDYEFVDFYNLELSDTNEVDHFTHNFAKSHNLELEII</sequence>
<evidence type="ECO:0000256" key="2">
    <source>
        <dbReference type="ARBA" id="ARBA00022631"/>
    </source>
</evidence>
<comment type="catalytic activity">
    <reaction evidence="4">
        <text>(S)-ureidoglycolate = urea + glyoxylate</text>
        <dbReference type="Rhea" id="RHEA:11304"/>
        <dbReference type="ChEBI" id="CHEBI:16199"/>
        <dbReference type="ChEBI" id="CHEBI:36655"/>
        <dbReference type="ChEBI" id="CHEBI:57296"/>
        <dbReference type="EC" id="4.3.2.3"/>
    </reaction>
</comment>
<keyword evidence="6" id="KW-1185">Reference proteome</keyword>
<gene>
    <name evidence="5" type="ORF">D5R40_23915</name>
</gene>
<keyword evidence="2" id="KW-0659">Purine metabolism</keyword>
<dbReference type="EMBL" id="RCBY01000177">
    <property type="protein sequence ID" value="RQH30484.1"/>
    <property type="molecule type" value="Genomic_DNA"/>
</dbReference>
<evidence type="ECO:0000313" key="6">
    <source>
        <dbReference type="Proteomes" id="UP000269154"/>
    </source>
</evidence>
<accession>A0A3N6PM81</accession>
<dbReference type="PANTHER" id="PTHR35721:SF1">
    <property type="entry name" value="UREIDOGLYCOLATE HYDROLASE"/>
    <property type="match status" value="1"/>
</dbReference>
<dbReference type="RefSeq" id="WP_124147350.1">
    <property type="nucleotide sequence ID" value="NZ_CAWOKI010000256.1"/>
</dbReference>
<name>A0A3N6PM81_9CYAN</name>
<protein>
    <submittedName>
        <fullName evidence="5">Ureidoglycolate hydrolase</fullName>
    </submittedName>
</protein>
<dbReference type="GO" id="GO:0050385">
    <property type="term" value="F:ureidoglycolate lyase activity"/>
    <property type="evidence" value="ECO:0007669"/>
    <property type="project" value="UniProtKB-EC"/>
</dbReference>
<organism evidence="5 6">
    <name type="scientific">Okeania hirsuta</name>
    <dbReference type="NCBI Taxonomy" id="1458930"/>
    <lineage>
        <taxon>Bacteria</taxon>
        <taxon>Bacillati</taxon>
        <taxon>Cyanobacteriota</taxon>
        <taxon>Cyanophyceae</taxon>
        <taxon>Oscillatoriophycideae</taxon>
        <taxon>Oscillatoriales</taxon>
        <taxon>Microcoleaceae</taxon>
        <taxon>Okeania</taxon>
    </lineage>
</organism>